<dbReference type="AlphaFoldDB" id="A0A7S9KUR4"/>
<feature type="region of interest" description="Disordered" evidence="4">
    <location>
        <begin position="849"/>
        <end position="887"/>
    </location>
</feature>
<feature type="region of interest" description="Disordered" evidence="4">
    <location>
        <begin position="963"/>
        <end position="983"/>
    </location>
</feature>
<evidence type="ECO:0000256" key="2">
    <source>
        <dbReference type="ARBA" id="ARBA00022803"/>
    </source>
</evidence>
<keyword evidence="1" id="KW-0677">Repeat</keyword>
<evidence type="ECO:0008006" key="7">
    <source>
        <dbReference type="Google" id="ProtNLM"/>
    </source>
</evidence>
<proteinExistence type="predicted"/>
<gene>
    <name evidence="5" type="ORF">C2857_003115</name>
</gene>
<feature type="compositionally biased region" description="Low complexity" evidence="4">
    <location>
        <begin position="852"/>
        <end position="863"/>
    </location>
</feature>
<accession>A0A7S9KUR4</accession>
<dbReference type="SUPFAM" id="SSF48452">
    <property type="entry name" value="TPR-like"/>
    <property type="match status" value="1"/>
</dbReference>
<organism evidence="5 6">
    <name type="scientific">Epichloe festucae (strain Fl1)</name>
    <dbReference type="NCBI Taxonomy" id="877507"/>
    <lineage>
        <taxon>Eukaryota</taxon>
        <taxon>Fungi</taxon>
        <taxon>Dikarya</taxon>
        <taxon>Ascomycota</taxon>
        <taxon>Pezizomycotina</taxon>
        <taxon>Sordariomycetes</taxon>
        <taxon>Hypocreomycetidae</taxon>
        <taxon>Hypocreales</taxon>
        <taxon>Clavicipitaceae</taxon>
        <taxon>Epichloe</taxon>
    </lineage>
</organism>
<feature type="region of interest" description="Disordered" evidence="4">
    <location>
        <begin position="535"/>
        <end position="594"/>
    </location>
</feature>
<keyword evidence="6" id="KW-1185">Reference proteome</keyword>
<protein>
    <recommendedName>
        <fullName evidence="7">TPR repeat-containing protein</fullName>
    </recommendedName>
</protein>
<evidence type="ECO:0000256" key="3">
    <source>
        <dbReference type="PROSITE-ProRule" id="PRU00339"/>
    </source>
</evidence>
<feature type="region of interest" description="Disordered" evidence="4">
    <location>
        <begin position="431"/>
        <end position="451"/>
    </location>
</feature>
<feature type="region of interest" description="Disordered" evidence="4">
    <location>
        <begin position="384"/>
        <end position="410"/>
    </location>
</feature>
<dbReference type="EMBL" id="CP031388">
    <property type="protein sequence ID" value="QPH05367.1"/>
    <property type="molecule type" value="Genomic_DNA"/>
</dbReference>
<sequence>MMTNIESSAEARKILPMQTIKQMSLMKLFVLSSGPAPVQHLRILCTVPTILEESAISEECDQSLKMTSKGPDPAAWKSSASSSHHNADTNLSILAEGRAASCLIQSLVLHLTKSSTQQRTEPSISDAAPLSTAEKFDVGLAALDIFLQANVTGPVVPADKIALVQSRFYQAWDAHSSLTTVSGDSTAPVQLHKAALGHLEVDGVSPYSHIPHLELFSLARFVFEKHLTTEASATVEVPRREKDGENVRYSVSWIRLRINIWHYKLLTQPSLGPGSNFTKSSQWSEVPSLASSILEDMRTVRAQIAGDEVWSEAGAWGREDKAYFLVEAANNYILLGCHEQAKEALREAAQMTGLAYALSGALGKRTKFQENSISQLVVLARSREDDNRAETGINGDDGDEEVEDEKAKPDALQLNDDTLLEEIQFSKDDVKDEAKGKTLPPSLAELSPNDQPQLAPLDQIILLTEATLKDAFSPADALTSQEILPFAVRVLADKSTNWQIYTQALLVRSRIEVHRSRTVERGVLQLQAVADQVLTDTTTQAEPQKRNTQMERQENDIPSIQISIPDQDQENSATTAPISKSMTPTSFLPAPKPNESAPAHIRLRYIHALSTPPRWHLESELAYAWAGVGSLTSALEIFKRLHLWAEVALCYASAAASEDEDGRGSGGEEKAKTIIRWRLFHPTTEYASSRPDLDDQKIEDVICLKASHFEGPERHPPPPNAARLWCILGDVENDPKHYQRAWTISKQRYSRAQKSLGEYYLSKKDMPKAQEAFRLATSVNRLSPDLWSRLGDISLRLGQFDEAAEAYGRSISSATDTLGGEGARTWSNLGTALWSLYCEVIAEKKENKTEDTTAATATTTTTKVIPRADDEEDDTTSVQTGDKSRDPSALVSKSLAAFKKGASIAHDNWRIWDNVLTLAARLEPPSVSDMILALTHILRIRKTEDAVDTGVLTALIQDVVLSKEKPPPPSSAEASIYEPPRGSPERLVTRLLEEEIVPLITQRAELWSLVARLRAWRRDYAGAIDASERAWRAAVVGSSGSGGGGLLPSETKSDSTDWTIDQTAWQDVVKRTDELVSMLDNWGPDVESVGARWKGKARSAIRSVMGRARENWEGSEGWITLQHLMDGLRAGN</sequence>
<name>A0A7S9KUR4_EPIFF</name>
<reference evidence="5 6" key="1">
    <citation type="journal article" date="2018" name="PLoS Genet.">
        <title>Repeat elements organise 3D genome structure and mediate transcription in the filamentous fungus Epichloe festucae.</title>
        <authorList>
            <person name="Winter D.J."/>
            <person name="Ganley A.R.D."/>
            <person name="Young C.A."/>
            <person name="Liachko I."/>
            <person name="Schardl C.L."/>
            <person name="Dupont P.Y."/>
            <person name="Berry D."/>
            <person name="Ram A."/>
            <person name="Scott B."/>
            <person name="Cox M.P."/>
        </authorList>
    </citation>
    <scope>NUCLEOTIDE SEQUENCE [LARGE SCALE GENOMIC DNA]</scope>
    <source>
        <strain evidence="5 6">Fl1</strain>
    </source>
</reference>
<feature type="compositionally biased region" description="Low complexity" evidence="4">
    <location>
        <begin position="74"/>
        <end position="83"/>
    </location>
</feature>
<feature type="compositionally biased region" description="Basic and acidic residues" evidence="4">
    <location>
        <begin position="543"/>
        <end position="555"/>
    </location>
</feature>
<feature type="region of interest" description="Disordered" evidence="4">
    <location>
        <begin position="64"/>
        <end position="83"/>
    </location>
</feature>
<feature type="compositionally biased region" description="Polar residues" evidence="4">
    <location>
        <begin position="556"/>
        <end position="586"/>
    </location>
</feature>
<evidence type="ECO:0000313" key="6">
    <source>
        <dbReference type="Proteomes" id="UP000594364"/>
    </source>
</evidence>
<evidence type="ECO:0000256" key="1">
    <source>
        <dbReference type="ARBA" id="ARBA00022737"/>
    </source>
</evidence>
<keyword evidence="2 3" id="KW-0802">TPR repeat</keyword>
<dbReference type="InterPro" id="IPR044244">
    <property type="entry name" value="TTC27/Emw1"/>
</dbReference>
<dbReference type="Pfam" id="PF13181">
    <property type="entry name" value="TPR_8"/>
    <property type="match status" value="1"/>
</dbReference>
<dbReference type="InterPro" id="IPR019734">
    <property type="entry name" value="TPR_rpt"/>
</dbReference>
<evidence type="ECO:0000313" key="5">
    <source>
        <dbReference type="EMBL" id="QPH05367.1"/>
    </source>
</evidence>
<dbReference type="OrthoDB" id="1936594at2759"/>
<dbReference type="Proteomes" id="UP000594364">
    <property type="component" value="Chromosome 4"/>
</dbReference>
<dbReference type="InterPro" id="IPR011990">
    <property type="entry name" value="TPR-like_helical_dom_sf"/>
</dbReference>
<dbReference type="PROSITE" id="PS50005">
    <property type="entry name" value="TPR"/>
    <property type="match status" value="1"/>
</dbReference>
<dbReference type="SMART" id="SM00028">
    <property type="entry name" value="TPR"/>
    <property type="match status" value="2"/>
</dbReference>
<evidence type="ECO:0000256" key="4">
    <source>
        <dbReference type="SAM" id="MobiDB-lite"/>
    </source>
</evidence>
<feature type="repeat" description="TPR" evidence="3">
    <location>
        <begin position="784"/>
        <end position="817"/>
    </location>
</feature>
<dbReference type="PANTHER" id="PTHR16193:SF0">
    <property type="entry name" value="TETRATRICOPEPTIDE REPEAT PROTEIN 27"/>
    <property type="match status" value="1"/>
</dbReference>
<dbReference type="Gene3D" id="1.25.40.10">
    <property type="entry name" value="Tetratricopeptide repeat domain"/>
    <property type="match status" value="1"/>
</dbReference>
<dbReference type="PANTHER" id="PTHR16193">
    <property type="entry name" value="TETRATRICOPEPTIDE REPEAT PROTEIN 27"/>
    <property type="match status" value="1"/>
</dbReference>